<organism evidence="2 3">
    <name type="scientific">Novacetimonas pomaceti</name>
    <dbReference type="NCBI Taxonomy" id="2021998"/>
    <lineage>
        <taxon>Bacteria</taxon>
        <taxon>Pseudomonadati</taxon>
        <taxon>Pseudomonadota</taxon>
        <taxon>Alphaproteobacteria</taxon>
        <taxon>Acetobacterales</taxon>
        <taxon>Acetobacteraceae</taxon>
        <taxon>Novacetimonas</taxon>
    </lineage>
</organism>
<evidence type="ECO:0000313" key="3">
    <source>
        <dbReference type="Proteomes" id="UP000248116"/>
    </source>
</evidence>
<feature type="compositionally biased region" description="Polar residues" evidence="1">
    <location>
        <begin position="83"/>
        <end position="92"/>
    </location>
</feature>
<dbReference type="EMBL" id="PRCW01000144">
    <property type="protein sequence ID" value="PYD46340.1"/>
    <property type="molecule type" value="Genomic_DNA"/>
</dbReference>
<evidence type="ECO:0000313" key="2">
    <source>
        <dbReference type="EMBL" id="PYD46340.1"/>
    </source>
</evidence>
<feature type="region of interest" description="Disordered" evidence="1">
    <location>
        <begin position="69"/>
        <end position="92"/>
    </location>
</feature>
<reference evidence="2 3" key="1">
    <citation type="submission" date="2018-02" db="EMBL/GenBank/DDBJ databases">
        <authorList>
            <person name="Skraban J."/>
            <person name="Trcek J."/>
        </authorList>
    </citation>
    <scope>NUCLEOTIDE SEQUENCE [LARGE SCALE GENOMIC DNA]</scope>
    <source>
        <strain evidence="2 3">AV446</strain>
    </source>
</reference>
<dbReference type="InterPro" id="IPR018733">
    <property type="entry name" value="DUF2274"/>
</dbReference>
<keyword evidence="3" id="KW-1185">Reference proteome</keyword>
<dbReference type="RefSeq" id="WP_110560996.1">
    <property type="nucleotide sequence ID" value="NZ_PRCW01000144.1"/>
</dbReference>
<name>A0ABX5NY23_9PROT</name>
<accession>A0ABX5NY23</accession>
<protein>
    <submittedName>
        <fullName evidence="2">DUF2274 domain-containing protein</fullName>
    </submittedName>
</protein>
<gene>
    <name evidence="2" type="ORF">C3920_15860</name>
</gene>
<dbReference type="Pfam" id="PF10038">
    <property type="entry name" value="DUF2274"/>
    <property type="match status" value="1"/>
</dbReference>
<evidence type="ECO:0000256" key="1">
    <source>
        <dbReference type="SAM" id="MobiDB-lite"/>
    </source>
</evidence>
<dbReference type="Proteomes" id="UP000248116">
    <property type="component" value="Unassembled WGS sequence"/>
</dbReference>
<sequence>MIPWPRTSSAWPCSRPVKLTIELPAEIHRDLLLYAELVSEKAGEAADAIPDAARLVPLMVGRFMETDRAFQKQRRGRKPASAAGTTGVSSER</sequence>
<comment type="caution">
    <text evidence="2">The sequence shown here is derived from an EMBL/GenBank/DDBJ whole genome shotgun (WGS) entry which is preliminary data.</text>
</comment>
<proteinExistence type="predicted"/>